<evidence type="ECO:0000256" key="5">
    <source>
        <dbReference type="PROSITE-ProRule" id="PRU00169"/>
    </source>
</evidence>
<evidence type="ECO:0000259" key="8">
    <source>
        <dbReference type="PROSITE" id="PS50110"/>
    </source>
</evidence>
<name>A0ABV7BWJ2_9PROT</name>
<reference evidence="10" key="1">
    <citation type="journal article" date="2019" name="Int. J. Syst. Evol. Microbiol.">
        <title>The Global Catalogue of Microorganisms (GCM) 10K type strain sequencing project: providing services to taxonomists for standard genome sequencing and annotation.</title>
        <authorList>
            <consortium name="The Broad Institute Genomics Platform"/>
            <consortium name="The Broad Institute Genome Sequencing Center for Infectious Disease"/>
            <person name="Wu L."/>
            <person name="Ma J."/>
        </authorList>
    </citation>
    <scope>NUCLEOTIDE SEQUENCE [LARGE SCALE GENOMIC DNA]</scope>
    <source>
        <strain evidence="10">CGMCC 1.16855</strain>
    </source>
</reference>
<evidence type="ECO:0000256" key="1">
    <source>
        <dbReference type="ARBA" id="ARBA00000085"/>
    </source>
</evidence>
<dbReference type="RefSeq" id="WP_216837172.1">
    <property type="nucleotide sequence ID" value="NZ_JAFNJS010000004.1"/>
</dbReference>
<feature type="domain" description="Response regulatory" evidence="8">
    <location>
        <begin position="563"/>
        <end position="680"/>
    </location>
</feature>
<dbReference type="GO" id="GO:0005524">
    <property type="term" value="F:ATP binding"/>
    <property type="evidence" value="ECO:0007669"/>
    <property type="project" value="UniProtKB-KW"/>
</dbReference>
<keyword evidence="9" id="KW-0067">ATP-binding</keyword>
<evidence type="ECO:0000256" key="3">
    <source>
        <dbReference type="ARBA" id="ARBA00022679"/>
    </source>
</evidence>
<evidence type="ECO:0000313" key="9">
    <source>
        <dbReference type="EMBL" id="MFC3001081.1"/>
    </source>
</evidence>
<dbReference type="InterPro" id="IPR003661">
    <property type="entry name" value="HisK_dim/P_dom"/>
</dbReference>
<evidence type="ECO:0000313" key="10">
    <source>
        <dbReference type="Proteomes" id="UP001595420"/>
    </source>
</evidence>
<proteinExistence type="predicted"/>
<dbReference type="CDD" id="cd00082">
    <property type="entry name" value="HisKA"/>
    <property type="match status" value="1"/>
</dbReference>
<protein>
    <recommendedName>
        <fullName evidence="2">histidine kinase</fullName>
        <ecNumber evidence="2">2.7.13.3</ecNumber>
    </recommendedName>
</protein>
<keyword evidence="9" id="KW-0547">Nucleotide-binding</keyword>
<dbReference type="PANTHER" id="PTHR43047:SF72">
    <property type="entry name" value="OSMOSENSING HISTIDINE PROTEIN KINASE SLN1"/>
    <property type="match status" value="1"/>
</dbReference>
<dbReference type="SMART" id="SM00387">
    <property type="entry name" value="HATPase_c"/>
    <property type="match status" value="1"/>
</dbReference>
<dbReference type="EMBL" id="JBHRSB010000004">
    <property type="protein sequence ID" value="MFC3001081.1"/>
    <property type="molecule type" value="Genomic_DNA"/>
</dbReference>
<dbReference type="SMART" id="SM00448">
    <property type="entry name" value="REC"/>
    <property type="match status" value="1"/>
</dbReference>
<dbReference type="CDD" id="cd17546">
    <property type="entry name" value="REC_hyHK_CKI1_RcsC-like"/>
    <property type="match status" value="1"/>
</dbReference>
<accession>A0ABV7BWJ2</accession>
<evidence type="ECO:0000256" key="4">
    <source>
        <dbReference type="ARBA" id="ARBA00022777"/>
    </source>
</evidence>
<feature type="domain" description="Histidine kinase" evidence="7">
    <location>
        <begin position="327"/>
        <end position="549"/>
    </location>
</feature>
<gene>
    <name evidence="9" type="ORF">ACFOD3_14345</name>
</gene>
<keyword evidence="6" id="KW-0812">Transmembrane</keyword>
<dbReference type="Proteomes" id="UP001595420">
    <property type="component" value="Unassembled WGS sequence"/>
</dbReference>
<keyword evidence="4" id="KW-0418">Kinase</keyword>
<evidence type="ECO:0000259" key="7">
    <source>
        <dbReference type="PROSITE" id="PS50109"/>
    </source>
</evidence>
<feature type="transmembrane region" description="Helical" evidence="6">
    <location>
        <begin position="272"/>
        <end position="290"/>
    </location>
</feature>
<dbReference type="PROSITE" id="PS50109">
    <property type="entry name" value="HIS_KIN"/>
    <property type="match status" value="1"/>
</dbReference>
<comment type="caution">
    <text evidence="9">The sequence shown here is derived from an EMBL/GenBank/DDBJ whole genome shotgun (WGS) entry which is preliminary data.</text>
</comment>
<keyword evidence="10" id="KW-1185">Reference proteome</keyword>
<dbReference type="InterPro" id="IPR005467">
    <property type="entry name" value="His_kinase_dom"/>
</dbReference>
<dbReference type="Pfam" id="PF02518">
    <property type="entry name" value="HATPase_c"/>
    <property type="match status" value="1"/>
</dbReference>
<dbReference type="PANTHER" id="PTHR43047">
    <property type="entry name" value="TWO-COMPONENT HISTIDINE PROTEIN KINASE"/>
    <property type="match status" value="1"/>
</dbReference>
<feature type="modified residue" description="4-aspartylphosphate" evidence="5">
    <location>
        <position position="612"/>
    </location>
</feature>
<dbReference type="SMART" id="SM00388">
    <property type="entry name" value="HisKA"/>
    <property type="match status" value="1"/>
</dbReference>
<keyword evidence="5" id="KW-0597">Phosphoprotein</keyword>
<comment type="catalytic activity">
    <reaction evidence="1">
        <text>ATP + protein L-histidine = ADP + protein N-phospho-L-histidine.</text>
        <dbReference type="EC" id="2.7.13.3"/>
    </reaction>
</comment>
<dbReference type="InterPro" id="IPR003594">
    <property type="entry name" value="HATPase_dom"/>
</dbReference>
<evidence type="ECO:0000256" key="2">
    <source>
        <dbReference type="ARBA" id="ARBA00012438"/>
    </source>
</evidence>
<keyword evidence="6" id="KW-1133">Transmembrane helix</keyword>
<keyword evidence="3" id="KW-0808">Transferase</keyword>
<evidence type="ECO:0000256" key="6">
    <source>
        <dbReference type="SAM" id="Phobius"/>
    </source>
</evidence>
<dbReference type="Pfam" id="PF00072">
    <property type="entry name" value="Response_reg"/>
    <property type="match status" value="1"/>
</dbReference>
<dbReference type="InterPro" id="IPR001789">
    <property type="entry name" value="Sig_transdc_resp-reg_receiver"/>
</dbReference>
<keyword evidence="6" id="KW-0472">Membrane</keyword>
<organism evidence="9 10">
    <name type="scientific">Falsiroseomonas tokyonensis</name>
    <dbReference type="NCBI Taxonomy" id="430521"/>
    <lineage>
        <taxon>Bacteria</taxon>
        <taxon>Pseudomonadati</taxon>
        <taxon>Pseudomonadota</taxon>
        <taxon>Alphaproteobacteria</taxon>
        <taxon>Acetobacterales</taxon>
        <taxon>Roseomonadaceae</taxon>
        <taxon>Falsiroseomonas</taxon>
    </lineage>
</organism>
<sequence>MFPPAADPDVPPGKVAKRSWPWRQFELIGPFLAILPLAAFSLAVVLGFKAERAADRAEDVVRTTTALVAGLDSELRAGLRALDALAGSQHLKSGDLSGFRQEAQRLLAREPYWFTIALTDGERQILNLRYPEGAPLPAIQDLAAVGSVLRTGYAALGGLVERRVSYRVPVRVDGVVRFALVATQEATTFAMLLDRAGLPRGWSALLLDGDGRVIARAASGRSEPELLRPALSHRDVTEVGGMTALALPLGDSRWSLLVAAPPPGFIEKATSWLVVALGLATLVAALGIAARMTRREPAQEVPRPGGQSEAMARAAEQDRSRNALMAAVSQELCAPLTGLLDYTDRLAKAELPAEARGWVEQQRQAGGALLALVGDVLDFARLEEGSIALEDTDIEIAALLEDCAALMRPAAQAKGLALQLAIDAGLPRWIRGDPMRLRQVTTKLLDNAIRASPQGSVVLAARLTPRPERVEISVLDQGPGILEAEMPRLFDRFRDSAAQQAVGVQAVRGGSGLGLAICRRVVEAMGGAIGAESPGGNGARFVFWVPFRPGAAPAQARGTQALRILVAEDVAASRLLLATLLERAGHQVTATADGPAALAALHGARFDLAVLDLHMPGLGGLGVAQAVRALQGEASRMPMIALTADSAEELEGQCRAAGFDAVLRKPFETRRLLGLVDGLRMRRVGA</sequence>
<dbReference type="PROSITE" id="PS50110">
    <property type="entry name" value="RESPONSE_REGULATORY"/>
    <property type="match status" value="1"/>
</dbReference>
<dbReference type="EC" id="2.7.13.3" evidence="2"/>
<feature type="transmembrane region" description="Helical" evidence="6">
    <location>
        <begin position="27"/>
        <end position="48"/>
    </location>
</feature>